<dbReference type="GO" id="GO:0022627">
    <property type="term" value="C:cytosolic small ribosomal subunit"/>
    <property type="evidence" value="ECO:0007669"/>
    <property type="project" value="TreeGrafter"/>
</dbReference>
<accession>A0A7L7KT52</accession>
<keyword evidence="4" id="KW-1185">Reference proteome</keyword>
<dbReference type="SUPFAM" id="SSF69754">
    <property type="entry name" value="Ribosome binding protein Y (YfiA homologue)"/>
    <property type="match status" value="1"/>
</dbReference>
<dbReference type="AlphaFoldDB" id="A0A7L7KT52"/>
<dbReference type="InterPro" id="IPR003489">
    <property type="entry name" value="RHF/RaiA"/>
</dbReference>
<dbReference type="InterPro" id="IPR038416">
    <property type="entry name" value="Ribosom_S30AE_C_sf"/>
</dbReference>
<sequence>MMRVQVRGKNGFQVTRAIEQYAVDKLEKIERYFREELDAYVVCKVYNDHHKVEVTIPTKYYTMRAEVGNPDMYGAIDLTIDKLESQIRKHKAKITRSLQKRDGVKDIFHEDLDIEALERELVHQPVRTKLIELDELSDEEAITALEMLGHDFFVYKNDLTKQVHVVYLRNDGKYGIIQTQ</sequence>
<evidence type="ECO:0000313" key="4">
    <source>
        <dbReference type="Proteomes" id="UP000514720"/>
    </source>
</evidence>
<dbReference type="Pfam" id="PF16321">
    <property type="entry name" value="Ribosom_S30AE_C"/>
    <property type="match status" value="1"/>
</dbReference>
<dbReference type="Pfam" id="PF02482">
    <property type="entry name" value="Ribosomal_S30AE"/>
    <property type="match status" value="1"/>
</dbReference>
<dbReference type="PANTHER" id="PTHR33231:SF1">
    <property type="entry name" value="30S RIBOSOMAL PROTEIN"/>
    <property type="match status" value="1"/>
</dbReference>
<name>A0A7L7KT52_9MOLU</name>
<dbReference type="GO" id="GO:0045900">
    <property type="term" value="P:negative regulation of translational elongation"/>
    <property type="evidence" value="ECO:0007669"/>
    <property type="project" value="TreeGrafter"/>
</dbReference>
<proteinExistence type="predicted"/>
<dbReference type="Gene3D" id="3.30.505.50">
    <property type="entry name" value="Sigma 54 modulation/S30EA ribosomal protein, C-terminal domain"/>
    <property type="match status" value="1"/>
</dbReference>
<dbReference type="GO" id="GO:0043024">
    <property type="term" value="F:ribosomal small subunit binding"/>
    <property type="evidence" value="ECO:0007669"/>
    <property type="project" value="TreeGrafter"/>
</dbReference>
<keyword evidence="1" id="KW-0810">Translation regulation</keyword>
<evidence type="ECO:0000313" key="3">
    <source>
        <dbReference type="EMBL" id="QMS85991.1"/>
    </source>
</evidence>
<dbReference type="CDD" id="cd00552">
    <property type="entry name" value="RaiA"/>
    <property type="match status" value="1"/>
</dbReference>
<feature type="domain" description="Sigma 54 modulation/S30EA ribosomal protein C-terminal" evidence="2">
    <location>
        <begin position="126"/>
        <end position="176"/>
    </location>
</feature>
<dbReference type="InterPro" id="IPR050574">
    <property type="entry name" value="HPF/YfiA_ribosome-assoc"/>
</dbReference>
<dbReference type="InterPro" id="IPR036567">
    <property type="entry name" value="RHF-like"/>
</dbReference>
<evidence type="ECO:0000259" key="2">
    <source>
        <dbReference type="Pfam" id="PF16321"/>
    </source>
</evidence>
<gene>
    <name evidence="3" type="primary">raiA</name>
    <name evidence="3" type="ORF">G4Z02_00635</name>
</gene>
<dbReference type="PANTHER" id="PTHR33231">
    <property type="entry name" value="30S RIBOSOMAL PROTEIN"/>
    <property type="match status" value="1"/>
</dbReference>
<dbReference type="NCBIfam" id="TIGR00741">
    <property type="entry name" value="yfiA"/>
    <property type="match status" value="1"/>
</dbReference>
<dbReference type="Proteomes" id="UP000514720">
    <property type="component" value="Chromosome"/>
</dbReference>
<dbReference type="InterPro" id="IPR032528">
    <property type="entry name" value="Ribosom_S30AE_C"/>
</dbReference>
<dbReference type="EMBL" id="CP048914">
    <property type="protein sequence ID" value="QMS85991.1"/>
    <property type="molecule type" value="Genomic_DNA"/>
</dbReference>
<evidence type="ECO:0000256" key="1">
    <source>
        <dbReference type="ARBA" id="ARBA00022845"/>
    </source>
</evidence>
<organism evidence="3 4">
    <name type="scientific">Candidatus Xianfuyuplasma coldseepsis</name>
    <dbReference type="NCBI Taxonomy" id="2782163"/>
    <lineage>
        <taxon>Bacteria</taxon>
        <taxon>Bacillati</taxon>
        <taxon>Mycoplasmatota</taxon>
        <taxon>Mollicutes</taxon>
        <taxon>Candidatus Izemoplasmatales</taxon>
        <taxon>Candidatus Izemoplasmataceae</taxon>
        <taxon>Candidatus Xianfuyuplasma</taxon>
    </lineage>
</organism>
<reference evidence="3 4" key="1">
    <citation type="submission" date="2020-02" db="EMBL/GenBank/DDBJ databases">
        <authorList>
            <person name="Zheng R.K."/>
            <person name="Sun C.M."/>
        </authorList>
    </citation>
    <scope>NUCLEOTIDE SEQUENCE [LARGE SCALE GENOMIC DNA]</scope>
    <source>
        <strain evidence="4">zrk13</strain>
    </source>
</reference>
<dbReference type="KEGG" id="xcl:G4Z02_00635"/>
<protein>
    <submittedName>
        <fullName evidence="3">Ribosome-associated translation inhibitor RaiA</fullName>
    </submittedName>
</protein>
<dbReference type="Gene3D" id="3.30.160.100">
    <property type="entry name" value="Ribosome hibernation promotion factor-like"/>
    <property type="match status" value="1"/>
</dbReference>